<name>A0ABV0BRD1_9SPHI</name>
<dbReference type="Proteomes" id="UP001409291">
    <property type="component" value="Unassembled WGS sequence"/>
</dbReference>
<evidence type="ECO:0000313" key="2">
    <source>
        <dbReference type="EMBL" id="MEN5377147.1"/>
    </source>
</evidence>
<evidence type="ECO:0000256" key="1">
    <source>
        <dbReference type="SAM" id="SignalP"/>
    </source>
</evidence>
<comment type="caution">
    <text evidence="2">The sequence shown here is derived from an EMBL/GenBank/DDBJ whole genome shotgun (WGS) entry which is preliminary data.</text>
</comment>
<keyword evidence="1" id="KW-0732">Signal</keyword>
<keyword evidence="3" id="KW-1185">Reference proteome</keyword>
<protein>
    <recommendedName>
        <fullName evidence="4">LTXXQ motif family protein</fullName>
    </recommendedName>
</protein>
<feature type="signal peptide" evidence="1">
    <location>
        <begin position="1"/>
        <end position="23"/>
    </location>
</feature>
<dbReference type="RefSeq" id="WP_021191448.1">
    <property type="nucleotide sequence ID" value="NZ_JAOQNK010000001.1"/>
</dbReference>
<reference evidence="2 3" key="1">
    <citation type="submission" date="2024-04" db="EMBL/GenBank/DDBJ databases">
        <title>WGS of bacteria from Torrens River.</title>
        <authorList>
            <person name="Wyrsch E.R."/>
            <person name="Drigo B."/>
        </authorList>
    </citation>
    <scope>NUCLEOTIDE SEQUENCE [LARGE SCALE GENOMIC DNA]</scope>
    <source>
        <strain evidence="2 3">TWI391</strain>
    </source>
</reference>
<evidence type="ECO:0000313" key="3">
    <source>
        <dbReference type="Proteomes" id="UP001409291"/>
    </source>
</evidence>
<proteinExistence type="predicted"/>
<gene>
    <name evidence="2" type="ORF">ABE541_07740</name>
</gene>
<organism evidence="2 3">
    <name type="scientific">Sphingobacterium kitahiroshimense</name>
    <dbReference type="NCBI Taxonomy" id="470446"/>
    <lineage>
        <taxon>Bacteria</taxon>
        <taxon>Pseudomonadati</taxon>
        <taxon>Bacteroidota</taxon>
        <taxon>Sphingobacteriia</taxon>
        <taxon>Sphingobacteriales</taxon>
        <taxon>Sphingobacteriaceae</taxon>
        <taxon>Sphingobacterium</taxon>
    </lineage>
</organism>
<feature type="chain" id="PRO_5046828203" description="LTXXQ motif family protein" evidence="1">
    <location>
        <begin position="24"/>
        <end position="135"/>
    </location>
</feature>
<accession>A0ABV0BRD1</accession>
<evidence type="ECO:0008006" key="4">
    <source>
        <dbReference type="Google" id="ProtNLM"/>
    </source>
</evidence>
<sequence length="135" mass="14869">MKKLFLTGIGFLLALSLTFAQQASPEETATQVTTELTQKLSLTDEQKTAAYTITLDQAKAEAALLQDTTATKEVLTEQFTKLQADADAKVDALLTEDQKELFKKVVAERPAKVIPEVAPKPVKEEQKENTEETTQ</sequence>
<dbReference type="EMBL" id="JBDJNQ010000003">
    <property type="protein sequence ID" value="MEN5377147.1"/>
    <property type="molecule type" value="Genomic_DNA"/>
</dbReference>